<dbReference type="InterPro" id="IPR057992">
    <property type="entry name" value="TPR_SYVN1_N"/>
</dbReference>
<keyword evidence="20" id="KW-1185">Reference proteome</keyword>
<dbReference type="EC" id="2.3.2.27" evidence="5"/>
<evidence type="ECO:0000259" key="18">
    <source>
        <dbReference type="PROSITE" id="PS50089"/>
    </source>
</evidence>
<evidence type="ECO:0000256" key="9">
    <source>
        <dbReference type="ARBA" id="ARBA00022771"/>
    </source>
</evidence>
<keyword evidence="6" id="KW-0808">Transferase</keyword>
<dbReference type="AlphaFoldDB" id="A0A316U904"/>
<name>A0A316U904_9BASI</name>
<keyword evidence="11" id="KW-0256">Endoplasmic reticulum</keyword>
<evidence type="ECO:0000256" key="1">
    <source>
        <dbReference type="ARBA" id="ARBA00000900"/>
    </source>
</evidence>
<evidence type="ECO:0000256" key="17">
    <source>
        <dbReference type="SAM" id="Phobius"/>
    </source>
</evidence>
<dbReference type="PANTHER" id="PTHR22763:SF184">
    <property type="entry name" value="E3 UBIQUITIN-PROTEIN LIGASE SYNOVIOLIN"/>
    <property type="match status" value="1"/>
</dbReference>
<keyword evidence="13 17" id="KW-1133">Transmembrane helix</keyword>
<dbReference type="GO" id="GO:0043161">
    <property type="term" value="P:proteasome-mediated ubiquitin-dependent protein catabolic process"/>
    <property type="evidence" value="ECO:0007669"/>
    <property type="project" value="TreeGrafter"/>
</dbReference>
<dbReference type="InterPro" id="IPR058051">
    <property type="entry name" value="Znf_RING_synoviolin"/>
</dbReference>
<dbReference type="InterPro" id="IPR050731">
    <property type="entry name" value="HRD1_E3_ubiq-ligases"/>
</dbReference>
<feature type="transmembrane region" description="Helical" evidence="17">
    <location>
        <begin position="182"/>
        <end position="206"/>
    </location>
</feature>
<protein>
    <recommendedName>
        <fullName evidence="5">RING-type E3 ubiquitin transferase</fullName>
        <ecNumber evidence="5">2.3.2.27</ecNumber>
    </recommendedName>
</protein>
<dbReference type="InterPro" id="IPR013083">
    <property type="entry name" value="Znf_RING/FYVE/PHD"/>
</dbReference>
<evidence type="ECO:0000256" key="6">
    <source>
        <dbReference type="ARBA" id="ARBA00022679"/>
    </source>
</evidence>
<comment type="subcellular location">
    <subcellularLocation>
        <location evidence="2">Endoplasmic reticulum membrane</location>
        <topology evidence="2">Multi-pass membrane protein</topology>
    </subcellularLocation>
</comment>
<evidence type="ECO:0000256" key="5">
    <source>
        <dbReference type="ARBA" id="ARBA00012483"/>
    </source>
</evidence>
<feature type="compositionally biased region" description="Polar residues" evidence="16">
    <location>
        <begin position="759"/>
        <end position="774"/>
    </location>
</feature>
<dbReference type="GO" id="GO:0008270">
    <property type="term" value="F:zinc ion binding"/>
    <property type="evidence" value="ECO:0007669"/>
    <property type="project" value="UniProtKB-KW"/>
</dbReference>
<keyword evidence="14 17" id="KW-0472">Membrane</keyword>
<feature type="region of interest" description="Disordered" evidence="16">
    <location>
        <begin position="314"/>
        <end position="350"/>
    </location>
</feature>
<dbReference type="RefSeq" id="XP_025348900.1">
    <property type="nucleotide sequence ID" value="XM_025489369.1"/>
</dbReference>
<gene>
    <name evidence="19" type="ORF">BCV69DRAFT_153317</name>
</gene>
<dbReference type="SUPFAM" id="SSF57850">
    <property type="entry name" value="RING/U-box"/>
    <property type="match status" value="1"/>
</dbReference>
<feature type="transmembrane region" description="Helical" evidence="17">
    <location>
        <begin position="151"/>
        <end position="170"/>
    </location>
</feature>
<keyword evidence="8" id="KW-0479">Metal-binding</keyword>
<dbReference type="Pfam" id="PF25563">
    <property type="entry name" value="TPR_SYVN1_N"/>
    <property type="match status" value="1"/>
</dbReference>
<evidence type="ECO:0000256" key="7">
    <source>
        <dbReference type="ARBA" id="ARBA00022692"/>
    </source>
</evidence>
<feature type="compositionally biased region" description="Basic and acidic residues" evidence="16">
    <location>
        <begin position="497"/>
        <end position="511"/>
    </location>
</feature>
<comment type="catalytic activity">
    <reaction evidence="1">
        <text>S-ubiquitinyl-[E2 ubiquitin-conjugating enzyme]-L-cysteine + [acceptor protein]-L-lysine = [E2 ubiquitin-conjugating enzyme]-L-cysteine + N(6)-ubiquitinyl-[acceptor protein]-L-lysine.</text>
        <dbReference type="EC" id="2.3.2.27"/>
    </reaction>
</comment>
<dbReference type="SMART" id="SM01197">
    <property type="entry name" value="FANCL_C"/>
    <property type="match status" value="1"/>
</dbReference>
<dbReference type="Gene3D" id="3.30.40.10">
    <property type="entry name" value="Zinc/RING finger domain, C3HC4 (zinc finger)"/>
    <property type="match status" value="1"/>
</dbReference>
<comment type="pathway">
    <text evidence="3">Protein modification; protein ubiquitination.</text>
</comment>
<accession>A0A316U904</accession>
<evidence type="ECO:0000256" key="10">
    <source>
        <dbReference type="ARBA" id="ARBA00022786"/>
    </source>
</evidence>
<evidence type="ECO:0000256" key="11">
    <source>
        <dbReference type="ARBA" id="ARBA00022824"/>
    </source>
</evidence>
<feature type="region of interest" description="Disordered" evidence="16">
    <location>
        <begin position="395"/>
        <end position="648"/>
    </location>
</feature>
<feature type="compositionally biased region" description="Acidic residues" evidence="16">
    <location>
        <begin position="586"/>
        <end position="596"/>
    </location>
</feature>
<dbReference type="InterPro" id="IPR001841">
    <property type="entry name" value="Znf_RING"/>
</dbReference>
<evidence type="ECO:0000256" key="4">
    <source>
        <dbReference type="ARBA" id="ARBA00010089"/>
    </source>
</evidence>
<feature type="compositionally biased region" description="Low complexity" evidence="16">
    <location>
        <begin position="516"/>
        <end position="528"/>
    </location>
</feature>
<evidence type="ECO:0000256" key="15">
    <source>
        <dbReference type="PROSITE-ProRule" id="PRU00175"/>
    </source>
</evidence>
<dbReference type="GO" id="GO:0061630">
    <property type="term" value="F:ubiquitin protein ligase activity"/>
    <property type="evidence" value="ECO:0007669"/>
    <property type="project" value="UniProtKB-EC"/>
</dbReference>
<evidence type="ECO:0000256" key="14">
    <source>
        <dbReference type="ARBA" id="ARBA00023136"/>
    </source>
</evidence>
<dbReference type="GO" id="GO:0005789">
    <property type="term" value="C:endoplasmic reticulum membrane"/>
    <property type="evidence" value="ECO:0007669"/>
    <property type="project" value="UniProtKB-SubCell"/>
</dbReference>
<dbReference type="STRING" id="1684307.A0A316U904"/>
<dbReference type="GO" id="GO:0036503">
    <property type="term" value="P:ERAD pathway"/>
    <property type="evidence" value="ECO:0007669"/>
    <property type="project" value="TreeGrafter"/>
</dbReference>
<evidence type="ECO:0000256" key="12">
    <source>
        <dbReference type="ARBA" id="ARBA00022833"/>
    </source>
</evidence>
<proteinExistence type="inferred from homology"/>
<feature type="region of interest" description="Disordered" evidence="16">
    <location>
        <begin position="710"/>
        <end position="774"/>
    </location>
</feature>
<dbReference type="Pfam" id="PF12678">
    <property type="entry name" value="zf-rbx1"/>
    <property type="match status" value="1"/>
</dbReference>
<evidence type="ECO:0000313" key="20">
    <source>
        <dbReference type="Proteomes" id="UP000245942"/>
    </source>
</evidence>
<keyword evidence="9 15" id="KW-0863">Zinc-finger</keyword>
<comment type="similarity">
    <text evidence="4">Belongs to the HRD1 family.</text>
</comment>
<feature type="domain" description="RING-type" evidence="18">
    <location>
        <begin position="303"/>
        <end position="380"/>
    </location>
</feature>
<evidence type="ECO:0000256" key="3">
    <source>
        <dbReference type="ARBA" id="ARBA00004906"/>
    </source>
</evidence>
<evidence type="ECO:0000256" key="16">
    <source>
        <dbReference type="SAM" id="MobiDB-lite"/>
    </source>
</evidence>
<feature type="transmembrane region" description="Helical" evidence="17">
    <location>
        <begin position="54"/>
        <end position="75"/>
    </location>
</feature>
<organism evidence="19 20">
    <name type="scientific">Pseudomicrostroma glucosiphilum</name>
    <dbReference type="NCBI Taxonomy" id="1684307"/>
    <lineage>
        <taxon>Eukaryota</taxon>
        <taxon>Fungi</taxon>
        <taxon>Dikarya</taxon>
        <taxon>Basidiomycota</taxon>
        <taxon>Ustilaginomycotina</taxon>
        <taxon>Exobasidiomycetes</taxon>
        <taxon>Microstromatales</taxon>
        <taxon>Microstromatales incertae sedis</taxon>
        <taxon>Pseudomicrostroma</taxon>
    </lineage>
</organism>
<dbReference type="GeneID" id="37011103"/>
<dbReference type="CDD" id="cd16479">
    <property type="entry name" value="RING-H2_synoviolin"/>
    <property type="match status" value="1"/>
</dbReference>
<dbReference type="PANTHER" id="PTHR22763">
    <property type="entry name" value="RING ZINC FINGER PROTEIN"/>
    <property type="match status" value="1"/>
</dbReference>
<feature type="transmembrane region" description="Helical" evidence="17">
    <location>
        <begin position="227"/>
        <end position="252"/>
    </location>
</feature>
<keyword evidence="7 17" id="KW-0812">Transmembrane</keyword>
<dbReference type="EMBL" id="KZ819324">
    <property type="protein sequence ID" value="PWN21740.1"/>
    <property type="molecule type" value="Genomic_DNA"/>
</dbReference>
<dbReference type="OrthoDB" id="7759664at2759"/>
<keyword evidence="10" id="KW-0833">Ubl conjugation pathway</keyword>
<feature type="transmembrane region" description="Helical" evidence="17">
    <location>
        <begin position="14"/>
        <end position="33"/>
    </location>
</feature>
<evidence type="ECO:0000256" key="13">
    <source>
        <dbReference type="ARBA" id="ARBA00022989"/>
    </source>
</evidence>
<sequence>MPQAVSPLFTPQRLVFYGAASVAAAGGVIVRAFRERSNFYAAAVWLGRSNGCMLVLLNFGVFITLIFGKVCQAIFFGSLRPTEVEHLYERSWYAVTETLLAMTIFRDEFDGSFVVLFGTLLFLKVFHWLCADRVELMEQSPSVSRLFHARMISVLWTLFCLDLFLVAFAIEVLVLEKQRMGIMIMFASEFMILTATLWATIAKYIINCQDMRSDEPWEAKSMYVSAVDLVTDFLKLATYVCFFCLILTYYGLPLNIVRDVYVTARSFFGRIRDLIRYRAATRNMDTRFPNATHEDLRRTDGTCIICRDEMVARGPDPTLADPQDGVAGPEAGGSEDRPTHAAGSGDGPNDTPKKLACGHIFHFHCLRAWLERQQSCPTCRRTVFETTPAPMAAAAAPVAEVAPQPPAQENGQAHGPAASVARPPGVPTPTSTAAQIPASRGAHRLPARHGSAGNSSPLGDPNRGRQHLQGLLNQVLGVDSPHRPSSPLRTTMTADELSSREMQRRGTDDQPRAALSSSRSSYSMPSSSNGARRRSSWMPPPPSSLQVPSNLDLPELALPLPPRQPARSSIDHGGEAAGASTKGTDAEDDTNEDNDPQDPRDAARQAALRRFGLPPSAANATTGAVPRSSDGLLRVPTATWPSSHHPSPLDLMDAQAEISDEDLDTPLTPAEFDRLALQTRRGIQEQLRVVQRAQSSLWKVSVELNRALSVIPGSGSPQSGGAVEIESSSEEEGDSGELKVDKGKAKAAGSDFEAPRSPSAVTITEHSQTEESTV</sequence>
<reference evidence="19 20" key="1">
    <citation type="journal article" date="2018" name="Mol. Biol. Evol.">
        <title>Broad Genomic Sampling Reveals a Smut Pathogenic Ancestry of the Fungal Clade Ustilaginomycotina.</title>
        <authorList>
            <person name="Kijpornyongpan T."/>
            <person name="Mondo S.J."/>
            <person name="Barry K."/>
            <person name="Sandor L."/>
            <person name="Lee J."/>
            <person name="Lipzen A."/>
            <person name="Pangilinan J."/>
            <person name="LaButti K."/>
            <person name="Hainaut M."/>
            <person name="Henrissat B."/>
            <person name="Grigoriev I.V."/>
            <person name="Spatafora J.W."/>
            <person name="Aime M.C."/>
        </authorList>
    </citation>
    <scope>NUCLEOTIDE SEQUENCE [LARGE SCALE GENOMIC DNA]</scope>
    <source>
        <strain evidence="19 20">MCA 4718</strain>
    </source>
</reference>
<evidence type="ECO:0000313" key="19">
    <source>
        <dbReference type="EMBL" id="PWN21740.1"/>
    </source>
</evidence>
<dbReference type="InterPro" id="IPR024766">
    <property type="entry name" value="Znf_RING_H2"/>
</dbReference>
<keyword evidence="12" id="KW-0862">Zinc</keyword>
<dbReference type="Proteomes" id="UP000245942">
    <property type="component" value="Unassembled WGS sequence"/>
</dbReference>
<feature type="transmembrane region" description="Helical" evidence="17">
    <location>
        <begin position="111"/>
        <end position="130"/>
    </location>
</feature>
<dbReference type="PROSITE" id="PS50089">
    <property type="entry name" value="ZF_RING_2"/>
    <property type="match status" value="1"/>
</dbReference>
<evidence type="ECO:0000256" key="2">
    <source>
        <dbReference type="ARBA" id="ARBA00004477"/>
    </source>
</evidence>
<dbReference type="SMART" id="SM00184">
    <property type="entry name" value="RING"/>
    <property type="match status" value="1"/>
</dbReference>
<evidence type="ECO:0000256" key="8">
    <source>
        <dbReference type="ARBA" id="ARBA00022723"/>
    </source>
</evidence>